<accession>A0ABS8V0G4</accession>
<sequence length="226" mass="25058">MMELKHRAEAADIAKSQFLAVSPCKIRTPMNECLGMLQMLMDTNLDPTQLDYAQTAHASGTDLISLINELLDQAKIESGRLELEAVPFDLRVLDNHPSFQEDLIKKGESRKLLSEIRTVPADGTNLVGNSIKERSNGSWNTLSGFPVVDRWQSWQKFERLNSAEEEVGKIQLLVTIEDTGVGIPFEAQGRIFTPFMQADSSTSRTYGGTGIGLSISKRLVDLMGEK</sequence>
<dbReference type="PANTHER" id="PTHR43719">
    <property type="entry name" value="TWO-COMPONENT HISTIDINE KINASE"/>
    <property type="match status" value="1"/>
</dbReference>
<evidence type="ECO:0000256" key="2">
    <source>
        <dbReference type="ARBA" id="ARBA00012438"/>
    </source>
</evidence>
<dbReference type="Pfam" id="PF00512">
    <property type="entry name" value="HisKA"/>
    <property type="match status" value="1"/>
</dbReference>
<evidence type="ECO:0000259" key="4">
    <source>
        <dbReference type="PROSITE" id="PS50109"/>
    </source>
</evidence>
<dbReference type="PANTHER" id="PTHR43719:SF35">
    <property type="entry name" value="HISTIDINE KINASE 2"/>
    <property type="match status" value="1"/>
</dbReference>
<dbReference type="Proteomes" id="UP000823775">
    <property type="component" value="Unassembled WGS sequence"/>
</dbReference>
<proteinExistence type="predicted"/>
<reference evidence="5 6" key="1">
    <citation type="journal article" date="2021" name="BMC Genomics">
        <title>Datura genome reveals duplications of psychoactive alkaloid biosynthetic genes and high mutation rate following tissue culture.</title>
        <authorList>
            <person name="Rajewski A."/>
            <person name="Carter-House D."/>
            <person name="Stajich J."/>
            <person name="Litt A."/>
        </authorList>
    </citation>
    <scope>NUCLEOTIDE SEQUENCE [LARGE SCALE GENOMIC DNA]</scope>
    <source>
        <strain evidence="5">AR-01</strain>
    </source>
</reference>
<comment type="caution">
    <text evidence="5">The sequence shown here is derived from an EMBL/GenBank/DDBJ whole genome shotgun (WGS) entry which is preliminary data.</text>
</comment>
<organism evidence="5 6">
    <name type="scientific">Datura stramonium</name>
    <name type="common">Jimsonweed</name>
    <name type="synonym">Common thornapple</name>
    <dbReference type="NCBI Taxonomy" id="4076"/>
    <lineage>
        <taxon>Eukaryota</taxon>
        <taxon>Viridiplantae</taxon>
        <taxon>Streptophyta</taxon>
        <taxon>Embryophyta</taxon>
        <taxon>Tracheophyta</taxon>
        <taxon>Spermatophyta</taxon>
        <taxon>Magnoliopsida</taxon>
        <taxon>eudicotyledons</taxon>
        <taxon>Gunneridae</taxon>
        <taxon>Pentapetalae</taxon>
        <taxon>asterids</taxon>
        <taxon>lamiids</taxon>
        <taxon>Solanales</taxon>
        <taxon>Solanaceae</taxon>
        <taxon>Solanoideae</taxon>
        <taxon>Datureae</taxon>
        <taxon>Datura</taxon>
    </lineage>
</organism>
<gene>
    <name evidence="5" type="ORF">HAX54_024587</name>
</gene>
<dbReference type="CDD" id="cd00082">
    <property type="entry name" value="HisKA"/>
    <property type="match status" value="1"/>
</dbReference>
<evidence type="ECO:0000313" key="6">
    <source>
        <dbReference type="Proteomes" id="UP000823775"/>
    </source>
</evidence>
<dbReference type="InterPro" id="IPR003594">
    <property type="entry name" value="HATPase_dom"/>
</dbReference>
<protein>
    <recommendedName>
        <fullName evidence="2">histidine kinase</fullName>
        <ecNumber evidence="2">2.7.13.3</ecNumber>
    </recommendedName>
</protein>
<dbReference type="PROSITE" id="PS50109">
    <property type="entry name" value="HIS_KIN"/>
    <property type="match status" value="1"/>
</dbReference>
<evidence type="ECO:0000256" key="3">
    <source>
        <dbReference type="ARBA" id="ARBA00022553"/>
    </source>
</evidence>
<dbReference type="InterPro" id="IPR004358">
    <property type="entry name" value="Sig_transdc_His_kin-like_C"/>
</dbReference>
<dbReference type="Pfam" id="PF02518">
    <property type="entry name" value="HATPase_c"/>
    <property type="match status" value="1"/>
</dbReference>
<dbReference type="SUPFAM" id="SSF55874">
    <property type="entry name" value="ATPase domain of HSP90 chaperone/DNA topoisomerase II/histidine kinase"/>
    <property type="match status" value="1"/>
</dbReference>
<dbReference type="InterPro" id="IPR005467">
    <property type="entry name" value="His_kinase_dom"/>
</dbReference>
<dbReference type="InterPro" id="IPR036890">
    <property type="entry name" value="HATPase_C_sf"/>
</dbReference>
<evidence type="ECO:0000256" key="1">
    <source>
        <dbReference type="ARBA" id="ARBA00000085"/>
    </source>
</evidence>
<dbReference type="Gene3D" id="1.10.287.130">
    <property type="match status" value="1"/>
</dbReference>
<feature type="domain" description="Histidine kinase" evidence="4">
    <location>
        <begin position="25"/>
        <end position="226"/>
    </location>
</feature>
<comment type="catalytic activity">
    <reaction evidence="1">
        <text>ATP + protein L-histidine = ADP + protein N-phospho-L-histidine.</text>
        <dbReference type="EC" id="2.7.13.3"/>
    </reaction>
</comment>
<dbReference type="InterPro" id="IPR050956">
    <property type="entry name" value="2C_system_His_kinase"/>
</dbReference>
<dbReference type="EC" id="2.7.13.3" evidence="2"/>
<name>A0ABS8V0G4_DATST</name>
<keyword evidence="3" id="KW-0597">Phosphoprotein</keyword>
<dbReference type="InterPro" id="IPR003661">
    <property type="entry name" value="HisK_dim/P_dom"/>
</dbReference>
<dbReference type="PRINTS" id="PR00344">
    <property type="entry name" value="BCTRLSENSOR"/>
</dbReference>
<dbReference type="InterPro" id="IPR036097">
    <property type="entry name" value="HisK_dim/P_sf"/>
</dbReference>
<dbReference type="SUPFAM" id="SSF47384">
    <property type="entry name" value="Homodimeric domain of signal transducing histidine kinase"/>
    <property type="match status" value="1"/>
</dbReference>
<dbReference type="Gene3D" id="3.30.565.10">
    <property type="entry name" value="Histidine kinase-like ATPase, C-terminal domain"/>
    <property type="match status" value="1"/>
</dbReference>
<dbReference type="SMART" id="SM00388">
    <property type="entry name" value="HisKA"/>
    <property type="match status" value="1"/>
</dbReference>
<keyword evidence="6" id="KW-1185">Reference proteome</keyword>
<dbReference type="EMBL" id="JACEIK010002996">
    <property type="protein sequence ID" value="MCD9639841.1"/>
    <property type="molecule type" value="Genomic_DNA"/>
</dbReference>
<evidence type="ECO:0000313" key="5">
    <source>
        <dbReference type="EMBL" id="MCD9639841.1"/>
    </source>
</evidence>
<dbReference type="SMART" id="SM00387">
    <property type="entry name" value="HATPase_c"/>
    <property type="match status" value="1"/>
</dbReference>